<name>A0A0S2KJ73_9BACT</name>
<dbReference type="AlphaFoldDB" id="A0A0S2KJ73"/>
<dbReference type="Proteomes" id="UP000056252">
    <property type="component" value="Chromosome"/>
</dbReference>
<dbReference type="KEGG" id="peo:AS203_02275"/>
<organism evidence="1 2">
    <name type="scientific">Hoylesella enoeca</name>
    <dbReference type="NCBI Taxonomy" id="76123"/>
    <lineage>
        <taxon>Bacteria</taxon>
        <taxon>Pseudomonadati</taxon>
        <taxon>Bacteroidota</taxon>
        <taxon>Bacteroidia</taxon>
        <taxon>Bacteroidales</taxon>
        <taxon>Prevotellaceae</taxon>
        <taxon>Hoylesella</taxon>
    </lineage>
</organism>
<reference evidence="2" key="1">
    <citation type="submission" date="2015-11" db="EMBL/GenBank/DDBJ databases">
        <authorList>
            <person name="Holder M.E."/>
            <person name="Ajami N.J."/>
            <person name="Petrosino J.F."/>
        </authorList>
    </citation>
    <scope>NUCLEOTIDE SEQUENCE [LARGE SCALE GENOMIC DNA]</scope>
    <source>
        <strain evidence="2">F0113</strain>
    </source>
</reference>
<proteinExistence type="predicted"/>
<sequence length="238" mass="27538">MMDNMMIDLIRELGQETDHGKMVCMMQQTMKLLLTHYAVNVCGITVYPLETESYFMRKGVFEDCYVHDNDLQMNHFGRLYIHRRGRSATASYKADNRVCMGVCLSDSDTYYYSTLVRSAVMSDGTMIFGPNNVLTRIVQQINAREKKIEPAFFDHPRHGSCEMVVYFPAMEAVPALIPVDDHADPRDHQNLFYSTRVGLGDDDPYYRDLRLRALTGQLTVEYKYKEKKKIKELNKTQG</sequence>
<protein>
    <submittedName>
        <fullName evidence="1">Uncharacterized protein</fullName>
    </submittedName>
</protein>
<accession>A0A0S2KJ73</accession>
<dbReference type="EMBL" id="CP013195">
    <property type="protein sequence ID" value="ALO48063.1"/>
    <property type="molecule type" value="Genomic_DNA"/>
</dbReference>
<keyword evidence="2" id="KW-1185">Reference proteome</keyword>
<dbReference type="OrthoDB" id="1082290at2"/>
<evidence type="ECO:0000313" key="2">
    <source>
        <dbReference type="Proteomes" id="UP000056252"/>
    </source>
</evidence>
<gene>
    <name evidence="1" type="ORF">AS203_02275</name>
</gene>
<dbReference type="RefSeq" id="WP_051559196.1">
    <property type="nucleotide sequence ID" value="NZ_CAUPOR010000007.1"/>
</dbReference>
<dbReference type="STRING" id="76123.AS203_02275"/>
<evidence type="ECO:0000313" key="1">
    <source>
        <dbReference type="EMBL" id="ALO48063.1"/>
    </source>
</evidence>